<sequence length="569" mass="60468">MAISLQPILETPIPRDADAMPRSSATPLPPTDQRHRECLDNARRVCAAGTVPTMLVIGGPDIAAVRCNGALAALLNRPHAATRDESGHGLLPGGWPAVAEALRPLYVDGTKGETKGKGDAKGEAAAPARPEVALLRLPTEPPVTLRAAPLLAGGRVVGVLATATLDDAIARMAETMRAEVERTSAARSRFLASASHDLRQPFQAMRLFLDALTTQVDGNARATRTAGMLANAMTAGERLLNALLDISTLDAGTVEADLQTVSLDALLQSLAEEFRPQAEEKGLRLRVHVPADAAGRAFTRSDPVLLGRIVRNLLANAIRYTQRGGILLGLRKRDGRWRIEVWDTGFGIPPDKQDVIFDEFHQLTNPSRDPTRGLGLGLAIVRRLSVLLNAPIDVQSRSGRGSVFAVTVEPLADGEGLADAPADALAPAAPVDGGGATGVPLDGMRILVVDDDSMVLSGLQLALESWGCAFVPAANMREVFAAVDGLEGPPDAILTDLRLPGKVSGFDVIDRVRKLFRADIPAVVLTGETAPESLLEGQRRGCAFLHKPLHPDELRRVLEEVRRNGKTAC</sequence>
<organism evidence="10 11">
    <name type="scientific">Azospirillum thiophilum</name>
    <dbReference type="NCBI Taxonomy" id="528244"/>
    <lineage>
        <taxon>Bacteria</taxon>
        <taxon>Pseudomonadati</taxon>
        <taxon>Pseudomonadota</taxon>
        <taxon>Alphaproteobacteria</taxon>
        <taxon>Rhodospirillales</taxon>
        <taxon>Azospirillaceae</taxon>
        <taxon>Azospirillum</taxon>
    </lineage>
</organism>
<gene>
    <name evidence="10" type="ORF">AL072_20360</name>
</gene>
<evidence type="ECO:0000259" key="9">
    <source>
        <dbReference type="PROSITE" id="PS50110"/>
    </source>
</evidence>
<feature type="domain" description="Histidine kinase" evidence="8">
    <location>
        <begin position="193"/>
        <end position="412"/>
    </location>
</feature>
<dbReference type="Gene3D" id="3.30.565.10">
    <property type="entry name" value="Histidine kinase-like ATPase, C-terminal domain"/>
    <property type="match status" value="1"/>
</dbReference>
<dbReference type="FunFam" id="3.30.565.10:FF:000049">
    <property type="entry name" value="Two-component sensor histidine kinase"/>
    <property type="match status" value="1"/>
</dbReference>
<dbReference type="PANTHER" id="PTHR43047">
    <property type="entry name" value="TWO-COMPONENT HISTIDINE PROTEIN KINASE"/>
    <property type="match status" value="1"/>
</dbReference>
<dbReference type="CDD" id="cd00156">
    <property type="entry name" value="REC"/>
    <property type="match status" value="1"/>
</dbReference>
<dbReference type="InterPro" id="IPR001789">
    <property type="entry name" value="Sig_transdc_resp-reg_receiver"/>
</dbReference>
<dbReference type="InterPro" id="IPR005467">
    <property type="entry name" value="His_kinase_dom"/>
</dbReference>
<dbReference type="Proteomes" id="UP000069935">
    <property type="component" value="Chromosome 3"/>
</dbReference>
<evidence type="ECO:0000256" key="5">
    <source>
        <dbReference type="ARBA" id="ARBA00022777"/>
    </source>
</evidence>
<dbReference type="Gene3D" id="3.40.50.2300">
    <property type="match status" value="1"/>
</dbReference>
<evidence type="ECO:0000256" key="6">
    <source>
        <dbReference type="PROSITE-ProRule" id="PRU00169"/>
    </source>
</evidence>
<keyword evidence="3 6" id="KW-0597">Phosphoprotein</keyword>
<dbReference type="SUPFAM" id="SSF55874">
    <property type="entry name" value="ATPase domain of HSP90 chaperone/DNA topoisomerase II/histidine kinase"/>
    <property type="match status" value="1"/>
</dbReference>
<evidence type="ECO:0000256" key="4">
    <source>
        <dbReference type="ARBA" id="ARBA00022679"/>
    </source>
</evidence>
<dbReference type="SUPFAM" id="SSF47384">
    <property type="entry name" value="Homodimeric domain of signal transducing histidine kinase"/>
    <property type="match status" value="1"/>
</dbReference>
<dbReference type="PANTHER" id="PTHR43047:SF9">
    <property type="entry name" value="HISTIDINE KINASE"/>
    <property type="match status" value="1"/>
</dbReference>
<dbReference type="PROSITE" id="PS50109">
    <property type="entry name" value="HIS_KIN"/>
    <property type="match status" value="1"/>
</dbReference>
<proteinExistence type="predicted"/>
<dbReference type="SMART" id="SM00448">
    <property type="entry name" value="REC"/>
    <property type="match status" value="1"/>
</dbReference>
<dbReference type="Gene3D" id="1.10.287.130">
    <property type="match status" value="1"/>
</dbReference>
<comment type="catalytic activity">
    <reaction evidence="1">
        <text>ATP + protein L-histidine = ADP + protein N-phospho-L-histidine.</text>
        <dbReference type="EC" id="2.7.13.3"/>
    </reaction>
</comment>
<keyword evidence="5 10" id="KW-0418">Kinase</keyword>
<dbReference type="GO" id="GO:0000155">
    <property type="term" value="F:phosphorelay sensor kinase activity"/>
    <property type="evidence" value="ECO:0007669"/>
    <property type="project" value="InterPro"/>
</dbReference>
<dbReference type="InterPro" id="IPR004358">
    <property type="entry name" value="Sig_transdc_His_kin-like_C"/>
</dbReference>
<dbReference type="PROSITE" id="PS50110">
    <property type="entry name" value="RESPONSE_REGULATORY"/>
    <property type="match status" value="1"/>
</dbReference>
<dbReference type="KEGG" id="ati:AL072_20360"/>
<accession>A0AAC8ZVG9</accession>
<evidence type="ECO:0000256" key="7">
    <source>
        <dbReference type="SAM" id="MobiDB-lite"/>
    </source>
</evidence>
<dbReference type="CDD" id="cd00082">
    <property type="entry name" value="HisKA"/>
    <property type="match status" value="1"/>
</dbReference>
<dbReference type="Pfam" id="PF00072">
    <property type="entry name" value="Response_reg"/>
    <property type="match status" value="1"/>
</dbReference>
<feature type="modified residue" description="4-aspartylphosphate" evidence="6">
    <location>
        <position position="496"/>
    </location>
</feature>
<dbReference type="SMART" id="SM00387">
    <property type="entry name" value="HATPase_c"/>
    <property type="match status" value="1"/>
</dbReference>
<dbReference type="Pfam" id="PF02518">
    <property type="entry name" value="HATPase_c"/>
    <property type="match status" value="1"/>
</dbReference>
<keyword evidence="4" id="KW-0808">Transferase</keyword>
<feature type="region of interest" description="Disordered" evidence="7">
    <location>
        <begin position="11"/>
        <end position="34"/>
    </location>
</feature>
<protein>
    <recommendedName>
        <fullName evidence="2">histidine kinase</fullName>
        <ecNumber evidence="2">2.7.13.3</ecNumber>
    </recommendedName>
</protein>
<reference evidence="11" key="1">
    <citation type="submission" date="2015-12" db="EMBL/GenBank/DDBJ databases">
        <title>Complete Genome Sequence of Azospirillum thiophilum BV-S.</title>
        <authorList>
            <person name="Fomenkov A."/>
            <person name="Vincze T."/>
            <person name="Grabovich M."/>
            <person name="Dubinina G."/>
            <person name="Orlova M."/>
            <person name="Belousova E."/>
            <person name="Roberts R.J."/>
        </authorList>
    </citation>
    <scope>NUCLEOTIDE SEQUENCE [LARGE SCALE GENOMIC DNA]</scope>
    <source>
        <strain evidence="11">BV-S</strain>
    </source>
</reference>
<dbReference type="InterPro" id="IPR011006">
    <property type="entry name" value="CheY-like_superfamily"/>
</dbReference>
<evidence type="ECO:0000256" key="1">
    <source>
        <dbReference type="ARBA" id="ARBA00000085"/>
    </source>
</evidence>
<evidence type="ECO:0000256" key="2">
    <source>
        <dbReference type="ARBA" id="ARBA00012438"/>
    </source>
</evidence>
<dbReference type="GO" id="GO:0005886">
    <property type="term" value="C:plasma membrane"/>
    <property type="evidence" value="ECO:0007669"/>
    <property type="project" value="TreeGrafter"/>
</dbReference>
<dbReference type="PRINTS" id="PR00344">
    <property type="entry name" value="BCTRLSENSOR"/>
</dbReference>
<dbReference type="SMART" id="SM00388">
    <property type="entry name" value="HisKA"/>
    <property type="match status" value="1"/>
</dbReference>
<dbReference type="EMBL" id="CP012403">
    <property type="protein sequence ID" value="ALG73823.1"/>
    <property type="molecule type" value="Genomic_DNA"/>
</dbReference>
<evidence type="ECO:0000259" key="8">
    <source>
        <dbReference type="PROSITE" id="PS50109"/>
    </source>
</evidence>
<evidence type="ECO:0000313" key="11">
    <source>
        <dbReference type="Proteomes" id="UP000069935"/>
    </source>
</evidence>
<dbReference type="EC" id="2.7.13.3" evidence="2"/>
<feature type="domain" description="Response regulatory" evidence="9">
    <location>
        <begin position="445"/>
        <end position="562"/>
    </location>
</feature>
<dbReference type="Pfam" id="PF00512">
    <property type="entry name" value="HisKA"/>
    <property type="match status" value="1"/>
</dbReference>
<dbReference type="GO" id="GO:0009927">
    <property type="term" value="F:histidine phosphotransfer kinase activity"/>
    <property type="evidence" value="ECO:0007669"/>
    <property type="project" value="TreeGrafter"/>
</dbReference>
<evidence type="ECO:0000256" key="3">
    <source>
        <dbReference type="ARBA" id="ARBA00022553"/>
    </source>
</evidence>
<dbReference type="InterPro" id="IPR003594">
    <property type="entry name" value="HATPase_dom"/>
</dbReference>
<dbReference type="InterPro" id="IPR036097">
    <property type="entry name" value="HisK_dim/P_sf"/>
</dbReference>
<evidence type="ECO:0000313" key="10">
    <source>
        <dbReference type="EMBL" id="ALG73823.1"/>
    </source>
</evidence>
<dbReference type="InterPro" id="IPR036890">
    <property type="entry name" value="HATPase_C_sf"/>
</dbReference>
<dbReference type="SUPFAM" id="SSF52172">
    <property type="entry name" value="CheY-like"/>
    <property type="match status" value="1"/>
</dbReference>
<name>A0AAC8ZVG9_9PROT</name>
<reference evidence="10 11" key="2">
    <citation type="journal article" date="2016" name="Genome Announc.">
        <title>Complete Genome Sequence of a Strain of Azospirillum thiophilum Isolated from a Sulfide Spring.</title>
        <authorList>
            <person name="Fomenkov A."/>
            <person name="Vincze T."/>
            <person name="Grabovich M."/>
            <person name="Anton B.P."/>
            <person name="Dubinina G."/>
            <person name="Orlova M."/>
            <person name="Belousova E."/>
            <person name="Roberts R.J."/>
        </authorList>
    </citation>
    <scope>NUCLEOTIDE SEQUENCE [LARGE SCALE GENOMIC DNA]</scope>
    <source>
        <strain evidence="10 11">BV-S</strain>
    </source>
</reference>
<keyword evidence="11" id="KW-1185">Reference proteome</keyword>
<dbReference type="AlphaFoldDB" id="A0AAC8ZVG9"/>
<dbReference type="InterPro" id="IPR003661">
    <property type="entry name" value="HisK_dim/P_dom"/>
</dbReference>